<keyword evidence="3" id="KW-1185">Reference proteome</keyword>
<dbReference type="EMBL" id="AGWX01000004">
    <property type="protein sequence ID" value="EKS36378.1"/>
    <property type="molecule type" value="Genomic_DNA"/>
</dbReference>
<dbReference type="PANTHER" id="PTHR36836">
    <property type="entry name" value="COLANIC ACID BIOSYNTHESIS PROTEIN WCAK"/>
    <property type="match status" value="1"/>
</dbReference>
<comment type="caution">
    <text evidence="2">The sequence shown here is derived from an EMBL/GenBank/DDBJ whole genome shotgun (WGS) entry which is preliminary data.</text>
</comment>
<dbReference type="HOGENOM" id="CLU_749349_0_0_5"/>
<feature type="domain" description="Polysaccharide pyruvyl transferase" evidence="1">
    <location>
        <begin position="19"/>
        <end position="328"/>
    </location>
</feature>
<reference evidence="2 3" key="1">
    <citation type="submission" date="2012-04" db="EMBL/GenBank/DDBJ databases">
        <title>The Genome Sequence of Afipia broomeae ATCC 49717.</title>
        <authorList>
            <consortium name="The Broad Institute Genome Sequencing Platform"/>
            <person name="Earl A."/>
            <person name="Ward D."/>
            <person name="Feldgarden M."/>
            <person name="Gevers D."/>
            <person name="Huys G."/>
            <person name="Walker B."/>
            <person name="Young S.K."/>
            <person name="Zeng Q."/>
            <person name="Gargeya S."/>
            <person name="Fitzgerald M."/>
            <person name="Haas B."/>
            <person name="Abouelleil A."/>
            <person name="Alvarado L."/>
            <person name="Arachchi H.M."/>
            <person name="Berlin A."/>
            <person name="Chapman S.B."/>
            <person name="Goldberg J."/>
            <person name="Griggs A."/>
            <person name="Gujja S."/>
            <person name="Hansen M."/>
            <person name="Howarth C."/>
            <person name="Imamovic A."/>
            <person name="Larimer J."/>
            <person name="McCowen C."/>
            <person name="Montmayeur A."/>
            <person name="Murphy C."/>
            <person name="Neiman D."/>
            <person name="Pearson M."/>
            <person name="Priest M."/>
            <person name="Roberts A."/>
            <person name="Saif S."/>
            <person name="Shea T."/>
            <person name="Sisk P."/>
            <person name="Sykes S."/>
            <person name="Wortman J."/>
            <person name="Nusbaum C."/>
            <person name="Birren B."/>
        </authorList>
    </citation>
    <scope>NUCLEOTIDE SEQUENCE [LARGE SCALE GENOMIC DNA]</scope>
    <source>
        <strain evidence="2 3">ATCC 49717</strain>
    </source>
</reference>
<evidence type="ECO:0000313" key="3">
    <source>
        <dbReference type="Proteomes" id="UP000001096"/>
    </source>
</evidence>
<dbReference type="Proteomes" id="UP000001096">
    <property type="component" value="Unassembled WGS sequence"/>
</dbReference>
<dbReference type="Pfam" id="PF04230">
    <property type="entry name" value="PS_pyruv_trans"/>
    <property type="match status" value="1"/>
</dbReference>
<protein>
    <recommendedName>
        <fullName evidence="1">Polysaccharide pyruvyl transferase domain-containing protein</fullName>
    </recommendedName>
</protein>
<dbReference type="PANTHER" id="PTHR36836:SF1">
    <property type="entry name" value="COLANIC ACID BIOSYNTHESIS PROTEIN WCAK"/>
    <property type="match status" value="1"/>
</dbReference>
<name>K8PDG6_9BRAD</name>
<organism evidence="2 3">
    <name type="scientific">Afipia broomeae ATCC 49717</name>
    <dbReference type="NCBI Taxonomy" id="883078"/>
    <lineage>
        <taxon>Bacteria</taxon>
        <taxon>Pseudomonadati</taxon>
        <taxon>Pseudomonadota</taxon>
        <taxon>Alphaproteobacteria</taxon>
        <taxon>Hyphomicrobiales</taxon>
        <taxon>Nitrobacteraceae</taxon>
        <taxon>Afipia</taxon>
    </lineage>
</organism>
<evidence type="ECO:0000259" key="1">
    <source>
        <dbReference type="Pfam" id="PF04230"/>
    </source>
</evidence>
<proteinExistence type="predicted"/>
<evidence type="ECO:0000313" key="2">
    <source>
        <dbReference type="EMBL" id="EKS36378.1"/>
    </source>
</evidence>
<dbReference type="RefSeq" id="WP_006021499.1">
    <property type="nucleotide sequence ID" value="NZ_KB375283.1"/>
</dbReference>
<gene>
    <name evidence="2" type="ORF">HMPREF9695_02796</name>
</gene>
<dbReference type="eggNOG" id="COG2327">
    <property type="taxonomic scope" value="Bacteria"/>
</dbReference>
<dbReference type="PATRIC" id="fig|883078.3.peg.2890"/>
<sequence length="394" mass="42757">MSSVSDEHFFLFGFYGQSNLGDDLLLRATVEGIRRIRPRATFIIRNEGPVGGLDDFGEAVELTGIDRLLADQSKSKARRLVETLLAYRQYFSRCHWFVFGGGTVFHERSSAAPLLLILMICTLARVMGLRIAALGVGISELKSAPARIALRLIISMSALFAVRDKAAFTECAKAGASKRVKLTSDLAFTFAPALAESGGKAESRTGPHIGFSVYPPALVSGAAAPSSMLAVRDALSALLDRGWTVSLLAFHDDPEKANGCQDKDVLTRLMESFSPEQKLLVSQRVLRADSGEIRRLFSEINVHCGMRFHGHVLAAMFSVPFVGISTDNKTASICRLFGMPVVSADHLVARDLLEAIEQADSMKVDVSLREACIAGAEQNFFEFARLLSSNPANA</sequence>
<dbReference type="AlphaFoldDB" id="K8PDG6"/>
<dbReference type="InterPro" id="IPR007345">
    <property type="entry name" value="Polysacch_pyruvyl_Trfase"/>
</dbReference>
<accession>K8PDG6</accession>